<dbReference type="AlphaFoldDB" id="A0A816ER21"/>
<organism evidence="2 3">
    <name type="scientific">Rotaria sordida</name>
    <dbReference type="NCBI Taxonomy" id="392033"/>
    <lineage>
        <taxon>Eukaryota</taxon>
        <taxon>Metazoa</taxon>
        <taxon>Spiralia</taxon>
        <taxon>Gnathifera</taxon>
        <taxon>Rotifera</taxon>
        <taxon>Eurotatoria</taxon>
        <taxon>Bdelloidea</taxon>
        <taxon>Philodinida</taxon>
        <taxon>Philodinidae</taxon>
        <taxon>Rotaria</taxon>
    </lineage>
</organism>
<gene>
    <name evidence="2" type="ORF">JXQ802_LOCUS55356</name>
    <name evidence="1" type="ORF">PYM288_LOCUS38832</name>
</gene>
<evidence type="ECO:0000313" key="1">
    <source>
        <dbReference type="EMBL" id="CAF1504625.1"/>
    </source>
</evidence>
<sequence length="266" mass="32215">MKRSIIRKLNNQLLSVTIDISRKRTQDYLTNNNVIIFNHIFTMFPNLEYFNFGRSSISDQRLSFCFIRPTVISINLLEFHVCLKTFYDCLYLLDGDFNQVRILYVDVGVINFMKRSVNNTEKLANLKSFWLHCKSKIFVYDELVVPFLHRMSNFFYNEINLPSNEDIQKTFKDFKDKQIIYWSDYFPTEKKGYCRIYSYPYTLKYYHDITNHFSGGVFKYVRKVSLFDERPFQHEFFLQIQKSFPFMKELTVCNEKRQINKEFLNH</sequence>
<name>A0A816ER21_9BILA</name>
<proteinExistence type="predicted"/>
<evidence type="ECO:0000313" key="3">
    <source>
        <dbReference type="Proteomes" id="UP000663870"/>
    </source>
</evidence>
<dbReference type="Proteomes" id="UP000663854">
    <property type="component" value="Unassembled WGS sequence"/>
</dbReference>
<dbReference type="EMBL" id="CAJNOH010009849">
    <property type="protein sequence ID" value="CAF1504625.1"/>
    <property type="molecule type" value="Genomic_DNA"/>
</dbReference>
<comment type="caution">
    <text evidence="2">The sequence shown here is derived from an EMBL/GenBank/DDBJ whole genome shotgun (WGS) entry which is preliminary data.</text>
</comment>
<accession>A0A816ER21</accession>
<dbReference type="EMBL" id="CAJNOL010011649">
    <property type="protein sequence ID" value="CAF1656424.1"/>
    <property type="molecule type" value="Genomic_DNA"/>
</dbReference>
<dbReference type="Proteomes" id="UP000663870">
    <property type="component" value="Unassembled WGS sequence"/>
</dbReference>
<evidence type="ECO:0000313" key="2">
    <source>
        <dbReference type="EMBL" id="CAF1656424.1"/>
    </source>
</evidence>
<reference evidence="2" key="1">
    <citation type="submission" date="2021-02" db="EMBL/GenBank/DDBJ databases">
        <authorList>
            <person name="Nowell W R."/>
        </authorList>
    </citation>
    <scope>NUCLEOTIDE SEQUENCE</scope>
</reference>
<keyword evidence="3" id="KW-1185">Reference proteome</keyword>
<protein>
    <submittedName>
        <fullName evidence="2">Uncharacterized protein</fullName>
    </submittedName>
</protein>